<reference evidence="1 2" key="1">
    <citation type="submission" date="2021-06" db="EMBL/GenBank/DDBJ databases">
        <title>Caerostris extrusa draft genome.</title>
        <authorList>
            <person name="Kono N."/>
            <person name="Arakawa K."/>
        </authorList>
    </citation>
    <scope>NUCLEOTIDE SEQUENCE [LARGE SCALE GENOMIC DNA]</scope>
</reference>
<name>A0AAV4X0Q5_CAEEX</name>
<protein>
    <submittedName>
        <fullName evidence="1">Uncharacterized protein</fullName>
    </submittedName>
</protein>
<accession>A0AAV4X0Q5</accession>
<dbReference type="Proteomes" id="UP001054945">
    <property type="component" value="Unassembled WGS sequence"/>
</dbReference>
<evidence type="ECO:0000313" key="2">
    <source>
        <dbReference type="Proteomes" id="UP001054945"/>
    </source>
</evidence>
<dbReference type="AlphaFoldDB" id="A0AAV4X0Q5"/>
<proteinExistence type="predicted"/>
<evidence type="ECO:0000313" key="1">
    <source>
        <dbReference type="EMBL" id="GIY88118.1"/>
    </source>
</evidence>
<comment type="caution">
    <text evidence="1">The sequence shown here is derived from an EMBL/GenBank/DDBJ whole genome shotgun (WGS) entry which is preliminary data.</text>
</comment>
<dbReference type="EMBL" id="BPLR01017024">
    <property type="protein sequence ID" value="GIY88118.1"/>
    <property type="molecule type" value="Genomic_DNA"/>
</dbReference>
<sequence>MSLVQELSQYFLGIQLKSFSVESMSVFDCHKLTRESQRVQQISDIIVNCLKRTTTAFFSWSSGTQVVQVKDRPVLSLGCLSYFRFKIVFENHIYQILEE</sequence>
<organism evidence="1 2">
    <name type="scientific">Caerostris extrusa</name>
    <name type="common">Bark spider</name>
    <name type="synonym">Caerostris bankana</name>
    <dbReference type="NCBI Taxonomy" id="172846"/>
    <lineage>
        <taxon>Eukaryota</taxon>
        <taxon>Metazoa</taxon>
        <taxon>Ecdysozoa</taxon>
        <taxon>Arthropoda</taxon>
        <taxon>Chelicerata</taxon>
        <taxon>Arachnida</taxon>
        <taxon>Araneae</taxon>
        <taxon>Araneomorphae</taxon>
        <taxon>Entelegynae</taxon>
        <taxon>Araneoidea</taxon>
        <taxon>Araneidae</taxon>
        <taxon>Caerostris</taxon>
    </lineage>
</organism>
<gene>
    <name evidence="1" type="ORF">CEXT_656061</name>
</gene>
<keyword evidence="2" id="KW-1185">Reference proteome</keyword>